<comment type="cofactor">
    <cofactor evidence="1">
        <name>FMN</name>
        <dbReference type="ChEBI" id="CHEBI:58210"/>
    </cofactor>
</comment>
<keyword evidence="3" id="KW-0560">Oxidoreductase</keyword>
<accession>A0A8H7VGR5</accession>
<sequence length="369" mass="41004">MTYSSSKLFQPIKLGAKQLKHRVVMAPMTRLRADDKHVPTDLIREHYEQRATDGGLLITEATLISPYAGGTPHAPGIWTEDQVAGWKPVVDAVHKKNGIIYTQLWHIGRATSSFLLPNNSKPISASAIAIQGKNYATGQDYEIPHALELDEIPQVIQNFVTAAQNAIKAGFDGIELHGASGYLIDQFIQSNSNKRTDKYGGSIENRARFALEVVDAVVAAIGAEKTAIRFMPFGGFQDMNDETPYETFGYIIDQLKIRHPNLSYIHLVEPRTDLMGETAFETKDTLDSFRAKWDGVFISGGGYTYSPELASQVADSTDNLIAFGRTFTSNPDLVERLRNGHPLIKYDRSTFYGGDRKGYNDFPNYAPHQ</sequence>
<dbReference type="Proteomes" id="UP000646827">
    <property type="component" value="Unassembled WGS sequence"/>
</dbReference>
<comment type="caution">
    <text evidence="5">The sequence shown here is derived from an EMBL/GenBank/DDBJ whole genome shotgun (WGS) entry which is preliminary data.</text>
</comment>
<evidence type="ECO:0000313" key="6">
    <source>
        <dbReference type="Proteomes" id="UP000646827"/>
    </source>
</evidence>
<evidence type="ECO:0000256" key="3">
    <source>
        <dbReference type="ARBA" id="ARBA00023002"/>
    </source>
</evidence>
<dbReference type="InterPro" id="IPR013785">
    <property type="entry name" value="Aldolase_TIM"/>
</dbReference>
<reference evidence="5 6" key="1">
    <citation type="submission" date="2020-12" db="EMBL/GenBank/DDBJ databases">
        <title>Metabolic potential, ecology and presence of endohyphal bacteria is reflected in genomic diversity of Mucoromycotina.</title>
        <authorList>
            <person name="Muszewska A."/>
            <person name="Okrasinska A."/>
            <person name="Steczkiewicz K."/>
            <person name="Drgas O."/>
            <person name="Orlowska M."/>
            <person name="Perlinska-Lenart U."/>
            <person name="Aleksandrzak-Piekarczyk T."/>
            <person name="Szatraj K."/>
            <person name="Zielenkiewicz U."/>
            <person name="Pilsyk S."/>
            <person name="Malc E."/>
            <person name="Mieczkowski P."/>
            <person name="Kruszewska J.S."/>
            <person name="Biernat P."/>
            <person name="Pawlowska J."/>
        </authorList>
    </citation>
    <scope>NUCLEOTIDE SEQUENCE [LARGE SCALE GENOMIC DNA]</scope>
    <source>
        <strain evidence="5 6">CBS 142.35</strain>
    </source>
</reference>
<evidence type="ECO:0000313" key="5">
    <source>
        <dbReference type="EMBL" id="KAG2219905.1"/>
    </source>
</evidence>
<name>A0A8H7VGR5_9FUNG</name>
<comment type="similarity">
    <text evidence="2">Belongs to the NADH:flavin oxidoreductase/NADH oxidase family.</text>
</comment>
<feature type="domain" description="NADH:flavin oxidoreductase/NADH oxidase N-terminal" evidence="4">
    <location>
        <begin position="7"/>
        <end position="342"/>
    </location>
</feature>
<evidence type="ECO:0000259" key="4">
    <source>
        <dbReference type="Pfam" id="PF00724"/>
    </source>
</evidence>
<protein>
    <recommendedName>
        <fullName evidence="4">NADH:flavin oxidoreductase/NADH oxidase N-terminal domain-containing protein</fullName>
    </recommendedName>
</protein>
<evidence type="ECO:0000256" key="2">
    <source>
        <dbReference type="ARBA" id="ARBA00005979"/>
    </source>
</evidence>
<dbReference type="InterPro" id="IPR001155">
    <property type="entry name" value="OxRdtase_FMN_N"/>
</dbReference>
<proteinExistence type="inferred from homology"/>
<dbReference type="Gene3D" id="3.20.20.70">
    <property type="entry name" value="Aldolase class I"/>
    <property type="match status" value="1"/>
</dbReference>
<dbReference type="OrthoDB" id="276546at2759"/>
<dbReference type="PANTHER" id="PTHR22893:SF91">
    <property type="entry name" value="NADPH DEHYDROGENASE 2-RELATED"/>
    <property type="match status" value="1"/>
</dbReference>
<gene>
    <name evidence="5" type="ORF">INT45_008542</name>
</gene>
<dbReference type="FunFam" id="3.20.20.70:FF:000059">
    <property type="entry name" value="N-ethylmaleimide reductase, FMN-linked"/>
    <property type="match status" value="1"/>
</dbReference>
<dbReference type="SUPFAM" id="SSF51395">
    <property type="entry name" value="FMN-linked oxidoreductases"/>
    <property type="match status" value="1"/>
</dbReference>
<dbReference type="InterPro" id="IPR045247">
    <property type="entry name" value="Oye-like"/>
</dbReference>
<evidence type="ECO:0000256" key="1">
    <source>
        <dbReference type="ARBA" id="ARBA00001917"/>
    </source>
</evidence>
<dbReference type="GO" id="GO:0010181">
    <property type="term" value="F:FMN binding"/>
    <property type="evidence" value="ECO:0007669"/>
    <property type="project" value="InterPro"/>
</dbReference>
<dbReference type="PANTHER" id="PTHR22893">
    <property type="entry name" value="NADH OXIDOREDUCTASE-RELATED"/>
    <property type="match status" value="1"/>
</dbReference>
<dbReference type="GO" id="GO:0016628">
    <property type="term" value="F:oxidoreductase activity, acting on the CH-CH group of donors, NAD or NADP as acceptor"/>
    <property type="evidence" value="ECO:0007669"/>
    <property type="project" value="UniProtKB-ARBA"/>
</dbReference>
<organism evidence="5 6">
    <name type="scientific">Circinella minor</name>
    <dbReference type="NCBI Taxonomy" id="1195481"/>
    <lineage>
        <taxon>Eukaryota</taxon>
        <taxon>Fungi</taxon>
        <taxon>Fungi incertae sedis</taxon>
        <taxon>Mucoromycota</taxon>
        <taxon>Mucoromycotina</taxon>
        <taxon>Mucoromycetes</taxon>
        <taxon>Mucorales</taxon>
        <taxon>Lichtheimiaceae</taxon>
        <taxon>Circinella</taxon>
    </lineage>
</organism>
<dbReference type="CDD" id="cd02933">
    <property type="entry name" value="OYE_like_FMN"/>
    <property type="match status" value="1"/>
</dbReference>
<dbReference type="Pfam" id="PF00724">
    <property type="entry name" value="Oxidored_FMN"/>
    <property type="match status" value="1"/>
</dbReference>
<dbReference type="GO" id="GO:0005829">
    <property type="term" value="C:cytosol"/>
    <property type="evidence" value="ECO:0007669"/>
    <property type="project" value="UniProtKB-ARBA"/>
</dbReference>
<dbReference type="AlphaFoldDB" id="A0A8H7VGR5"/>
<keyword evidence="6" id="KW-1185">Reference proteome</keyword>
<dbReference type="EMBL" id="JAEPRB010000159">
    <property type="protein sequence ID" value="KAG2219905.1"/>
    <property type="molecule type" value="Genomic_DNA"/>
</dbReference>